<name>A0A0W0VUX5_9GAMM</name>
<dbReference type="STRING" id="466.Lmac_2989"/>
<gene>
    <name evidence="1" type="ORF">Lmac_2989</name>
</gene>
<dbReference type="AlphaFoldDB" id="A0A0W0VUX5"/>
<sequence length="56" mass="6609">MENNRAIAKELQRELSLLQAVRETEYELPEALKHQLWLEGKQVDEQLSQLMRGHHA</sequence>
<accession>A0A0W0VUX5</accession>
<evidence type="ECO:0000313" key="2">
    <source>
        <dbReference type="Proteomes" id="UP000054908"/>
    </source>
</evidence>
<dbReference type="EMBL" id="LNYL01000051">
    <property type="protein sequence ID" value="KTD24116.1"/>
    <property type="molecule type" value="Genomic_DNA"/>
</dbReference>
<dbReference type="Proteomes" id="UP000054908">
    <property type="component" value="Unassembled WGS sequence"/>
</dbReference>
<reference evidence="1 2" key="1">
    <citation type="submission" date="2015-11" db="EMBL/GenBank/DDBJ databases">
        <title>Genomic analysis of 38 Legionella species identifies large and diverse effector repertoires.</title>
        <authorList>
            <person name="Burstein D."/>
            <person name="Amaro F."/>
            <person name="Zusman T."/>
            <person name="Lifshitz Z."/>
            <person name="Cohen O."/>
            <person name="Gilbert J.A."/>
            <person name="Pupko T."/>
            <person name="Shuman H.A."/>
            <person name="Segal G."/>
        </authorList>
    </citation>
    <scope>NUCLEOTIDE SEQUENCE [LARGE SCALE GENOMIC DNA]</scope>
    <source>
        <strain evidence="1 2">PX-1-G2-E2</strain>
    </source>
</reference>
<comment type="caution">
    <text evidence="1">The sequence shown here is derived from an EMBL/GenBank/DDBJ whole genome shotgun (WGS) entry which is preliminary data.</text>
</comment>
<organism evidence="1 2">
    <name type="scientific">Legionella maceachernii</name>
    <dbReference type="NCBI Taxonomy" id="466"/>
    <lineage>
        <taxon>Bacteria</taxon>
        <taxon>Pseudomonadati</taxon>
        <taxon>Pseudomonadota</taxon>
        <taxon>Gammaproteobacteria</taxon>
        <taxon>Legionellales</taxon>
        <taxon>Legionellaceae</taxon>
        <taxon>Legionella</taxon>
    </lineage>
</organism>
<dbReference type="PATRIC" id="fig|466.6.peg.3202"/>
<evidence type="ECO:0000313" key="1">
    <source>
        <dbReference type="EMBL" id="KTD24116.1"/>
    </source>
</evidence>
<dbReference type="OrthoDB" id="9943117at2"/>
<proteinExistence type="predicted"/>
<dbReference type="RefSeq" id="WP_156415035.1">
    <property type="nucleotide sequence ID" value="NZ_CAAAIB010000001.1"/>
</dbReference>
<protein>
    <submittedName>
        <fullName evidence="1">Uncharacterized protein</fullName>
    </submittedName>
</protein>
<keyword evidence="2" id="KW-1185">Reference proteome</keyword>